<proteinExistence type="inferred from homology"/>
<dbReference type="Pfam" id="PF00560">
    <property type="entry name" value="LRR_1"/>
    <property type="match status" value="5"/>
</dbReference>
<dbReference type="GO" id="GO:0005886">
    <property type="term" value="C:plasma membrane"/>
    <property type="evidence" value="ECO:0007669"/>
    <property type="project" value="UniProtKB-SubCell"/>
</dbReference>
<dbReference type="FunFam" id="3.80.10.10:FF:000095">
    <property type="entry name" value="LRR receptor-like serine/threonine-protein kinase GSO1"/>
    <property type="match status" value="1"/>
</dbReference>
<evidence type="ECO:0000256" key="20">
    <source>
        <dbReference type="ARBA" id="ARBA00023180"/>
    </source>
</evidence>
<comment type="similarity">
    <text evidence="3">Belongs to the protein kinase superfamily. Ser/Thr protein kinase family.</text>
</comment>
<reference evidence="27 28" key="1">
    <citation type="submission" date="2019-09" db="EMBL/GenBank/DDBJ databases">
        <title>A chromosome-level genome assembly of the Chinese tupelo Nyssa sinensis.</title>
        <authorList>
            <person name="Yang X."/>
            <person name="Kang M."/>
            <person name="Yang Y."/>
            <person name="Xiong H."/>
            <person name="Wang M."/>
            <person name="Zhang Z."/>
            <person name="Wang Z."/>
            <person name="Wu H."/>
            <person name="Ma T."/>
            <person name="Liu J."/>
            <person name="Xi Z."/>
        </authorList>
    </citation>
    <scope>NUCLEOTIDE SEQUENCE [LARGE SCALE GENOMIC DNA]</scope>
    <source>
        <strain evidence="27">J267</strain>
        <tissue evidence="27">Leaf</tissue>
    </source>
</reference>
<dbReference type="AlphaFoldDB" id="A0A5J5AWN4"/>
<dbReference type="Pfam" id="PF13855">
    <property type="entry name" value="LRR_8"/>
    <property type="match status" value="2"/>
</dbReference>
<comment type="subcellular location">
    <subcellularLocation>
        <location evidence="1">Cell membrane</location>
        <topology evidence="1">Single-pass membrane protein</topology>
    </subcellularLocation>
    <subcellularLocation>
        <location evidence="2">Membrane</location>
        <topology evidence="2">Single-pass type I membrane protein</topology>
    </subcellularLocation>
</comment>
<feature type="domain" description="Protein kinase" evidence="26">
    <location>
        <begin position="798"/>
        <end position="1077"/>
    </location>
</feature>
<keyword evidence="19" id="KW-0675">Receptor</keyword>
<evidence type="ECO:0000256" key="1">
    <source>
        <dbReference type="ARBA" id="ARBA00004162"/>
    </source>
</evidence>
<evidence type="ECO:0000256" key="5">
    <source>
        <dbReference type="ARBA" id="ARBA00012513"/>
    </source>
</evidence>
<protein>
    <recommendedName>
        <fullName evidence="5">non-specific serine/threonine protein kinase</fullName>
        <ecNumber evidence="5">2.7.11.1</ecNumber>
    </recommendedName>
</protein>
<evidence type="ECO:0000256" key="6">
    <source>
        <dbReference type="ARBA" id="ARBA00022475"/>
    </source>
</evidence>
<keyword evidence="20" id="KW-0325">Glycoprotein</keyword>
<dbReference type="GO" id="GO:0005524">
    <property type="term" value="F:ATP binding"/>
    <property type="evidence" value="ECO:0007669"/>
    <property type="project" value="UniProtKB-UniRule"/>
</dbReference>
<evidence type="ECO:0000256" key="24">
    <source>
        <dbReference type="SAM" id="Phobius"/>
    </source>
</evidence>
<keyword evidence="7" id="KW-0723">Serine/threonine-protein kinase</keyword>
<evidence type="ECO:0000256" key="18">
    <source>
        <dbReference type="ARBA" id="ARBA00023136"/>
    </source>
</evidence>
<dbReference type="GO" id="GO:0006952">
    <property type="term" value="P:defense response"/>
    <property type="evidence" value="ECO:0007669"/>
    <property type="project" value="UniProtKB-ARBA"/>
</dbReference>
<keyword evidence="16 23" id="KW-0067">ATP-binding</keyword>
<dbReference type="FunFam" id="3.80.10.10:FF:000275">
    <property type="entry name" value="Leucine-rich repeat receptor-like protein kinase"/>
    <property type="match status" value="1"/>
</dbReference>
<evidence type="ECO:0000256" key="22">
    <source>
        <dbReference type="ARBA" id="ARBA00048679"/>
    </source>
</evidence>
<dbReference type="FunFam" id="1.10.510.10:FF:000358">
    <property type="entry name" value="Putative leucine-rich repeat receptor-like serine/threonine-protein kinase"/>
    <property type="match status" value="1"/>
</dbReference>
<evidence type="ECO:0000259" key="26">
    <source>
        <dbReference type="PROSITE" id="PS50011"/>
    </source>
</evidence>
<dbReference type="Gene3D" id="3.30.200.20">
    <property type="entry name" value="Phosphorylase Kinase, domain 1"/>
    <property type="match status" value="1"/>
</dbReference>
<comment type="catalytic activity">
    <reaction evidence="22">
        <text>L-seryl-[protein] + ATP = O-phospho-L-seryl-[protein] + ADP + H(+)</text>
        <dbReference type="Rhea" id="RHEA:17989"/>
        <dbReference type="Rhea" id="RHEA-COMP:9863"/>
        <dbReference type="Rhea" id="RHEA-COMP:11604"/>
        <dbReference type="ChEBI" id="CHEBI:15378"/>
        <dbReference type="ChEBI" id="CHEBI:29999"/>
        <dbReference type="ChEBI" id="CHEBI:30616"/>
        <dbReference type="ChEBI" id="CHEBI:83421"/>
        <dbReference type="ChEBI" id="CHEBI:456216"/>
        <dbReference type="EC" id="2.7.11.1"/>
    </reaction>
</comment>
<dbReference type="GO" id="GO:0004674">
    <property type="term" value="F:protein serine/threonine kinase activity"/>
    <property type="evidence" value="ECO:0007669"/>
    <property type="project" value="UniProtKB-KW"/>
</dbReference>
<dbReference type="OrthoDB" id="676979at2759"/>
<dbReference type="InterPro" id="IPR011009">
    <property type="entry name" value="Kinase-like_dom_sf"/>
</dbReference>
<dbReference type="Proteomes" id="UP000325577">
    <property type="component" value="Linkage Group LG17"/>
</dbReference>
<keyword evidence="10" id="KW-0808">Transferase</keyword>
<dbReference type="SUPFAM" id="SSF52047">
    <property type="entry name" value="RNI-like"/>
    <property type="match status" value="2"/>
</dbReference>
<dbReference type="PRINTS" id="PR00019">
    <property type="entry name" value="LEURICHRPT"/>
</dbReference>
<dbReference type="FunFam" id="3.80.10.10:FF:000905">
    <property type="entry name" value="Receptor-like protein kinase 7"/>
    <property type="match status" value="1"/>
</dbReference>
<evidence type="ECO:0000256" key="25">
    <source>
        <dbReference type="SAM" id="SignalP"/>
    </source>
</evidence>
<keyword evidence="28" id="KW-1185">Reference proteome</keyword>
<dbReference type="InterPro" id="IPR017441">
    <property type="entry name" value="Protein_kinase_ATP_BS"/>
</dbReference>
<evidence type="ECO:0000256" key="11">
    <source>
        <dbReference type="ARBA" id="ARBA00022692"/>
    </source>
</evidence>
<evidence type="ECO:0000256" key="15">
    <source>
        <dbReference type="ARBA" id="ARBA00022777"/>
    </source>
</evidence>
<evidence type="ECO:0000256" key="17">
    <source>
        <dbReference type="ARBA" id="ARBA00022989"/>
    </source>
</evidence>
<feature type="transmembrane region" description="Helical" evidence="24">
    <location>
        <begin position="740"/>
        <end position="762"/>
    </location>
</feature>
<evidence type="ECO:0000256" key="3">
    <source>
        <dbReference type="ARBA" id="ARBA00008684"/>
    </source>
</evidence>
<dbReference type="InterPro" id="IPR003591">
    <property type="entry name" value="Leu-rich_rpt_typical-subtyp"/>
</dbReference>
<evidence type="ECO:0000256" key="10">
    <source>
        <dbReference type="ARBA" id="ARBA00022679"/>
    </source>
</evidence>
<keyword evidence="9" id="KW-0433">Leucine-rich repeat</keyword>
<dbReference type="SMART" id="SM00220">
    <property type="entry name" value="S_TKc"/>
    <property type="match status" value="1"/>
</dbReference>
<evidence type="ECO:0000256" key="16">
    <source>
        <dbReference type="ARBA" id="ARBA00022840"/>
    </source>
</evidence>
<dbReference type="InterPro" id="IPR001611">
    <property type="entry name" value="Leu-rich_rpt"/>
</dbReference>
<evidence type="ECO:0000256" key="21">
    <source>
        <dbReference type="ARBA" id="ARBA00047899"/>
    </source>
</evidence>
<dbReference type="PROSITE" id="PS00107">
    <property type="entry name" value="PROTEIN_KINASE_ATP"/>
    <property type="match status" value="1"/>
</dbReference>
<dbReference type="PROSITE" id="PS00108">
    <property type="entry name" value="PROTEIN_KINASE_ST"/>
    <property type="match status" value="1"/>
</dbReference>
<dbReference type="Pfam" id="PF08263">
    <property type="entry name" value="LRRNT_2"/>
    <property type="match status" value="1"/>
</dbReference>
<dbReference type="InterPro" id="IPR013210">
    <property type="entry name" value="LRR_N_plant-typ"/>
</dbReference>
<dbReference type="Pfam" id="PF00069">
    <property type="entry name" value="Pkinase"/>
    <property type="match status" value="1"/>
</dbReference>
<dbReference type="EC" id="2.7.11.1" evidence="5"/>
<dbReference type="GO" id="GO:0051707">
    <property type="term" value="P:response to other organism"/>
    <property type="evidence" value="ECO:0007669"/>
    <property type="project" value="UniProtKB-ARBA"/>
</dbReference>
<evidence type="ECO:0000256" key="9">
    <source>
        <dbReference type="ARBA" id="ARBA00022614"/>
    </source>
</evidence>
<accession>A0A5J5AWN4</accession>
<dbReference type="GO" id="GO:0033612">
    <property type="term" value="F:receptor serine/threonine kinase binding"/>
    <property type="evidence" value="ECO:0007669"/>
    <property type="project" value="TreeGrafter"/>
</dbReference>
<keyword evidence="18 24" id="KW-0472">Membrane</keyword>
<dbReference type="Gene3D" id="1.10.510.10">
    <property type="entry name" value="Transferase(Phosphotransferase) domain 1"/>
    <property type="match status" value="1"/>
</dbReference>
<keyword evidence="17 24" id="KW-1133">Transmembrane helix</keyword>
<evidence type="ECO:0000313" key="28">
    <source>
        <dbReference type="Proteomes" id="UP000325577"/>
    </source>
</evidence>
<keyword evidence="15" id="KW-0418">Kinase</keyword>
<keyword evidence="8" id="KW-0597">Phosphoprotein</keyword>
<keyword evidence="11 24" id="KW-0812">Transmembrane</keyword>
<keyword evidence="6" id="KW-1003">Cell membrane</keyword>
<dbReference type="InterPro" id="IPR008271">
    <property type="entry name" value="Ser/Thr_kinase_AS"/>
</dbReference>
<dbReference type="EMBL" id="CM018040">
    <property type="protein sequence ID" value="KAA8535525.1"/>
    <property type="molecule type" value="Genomic_DNA"/>
</dbReference>
<dbReference type="InterPro" id="IPR050647">
    <property type="entry name" value="Plant_LRR-RLKs"/>
</dbReference>
<dbReference type="PROSITE" id="PS50011">
    <property type="entry name" value="PROTEIN_KINASE_DOM"/>
    <property type="match status" value="1"/>
</dbReference>
<evidence type="ECO:0000256" key="2">
    <source>
        <dbReference type="ARBA" id="ARBA00004479"/>
    </source>
</evidence>
<evidence type="ECO:0000256" key="13">
    <source>
        <dbReference type="ARBA" id="ARBA00022737"/>
    </source>
</evidence>
<evidence type="ECO:0000256" key="12">
    <source>
        <dbReference type="ARBA" id="ARBA00022729"/>
    </source>
</evidence>
<evidence type="ECO:0000256" key="8">
    <source>
        <dbReference type="ARBA" id="ARBA00022553"/>
    </source>
</evidence>
<feature type="binding site" evidence="23">
    <location>
        <position position="826"/>
    </location>
    <ligand>
        <name>ATP</name>
        <dbReference type="ChEBI" id="CHEBI:30616"/>
    </ligand>
</feature>
<evidence type="ECO:0000256" key="14">
    <source>
        <dbReference type="ARBA" id="ARBA00022741"/>
    </source>
</evidence>
<comment type="similarity">
    <text evidence="4">Belongs to the RLP family.</text>
</comment>
<evidence type="ECO:0000256" key="19">
    <source>
        <dbReference type="ARBA" id="ARBA00023170"/>
    </source>
</evidence>
<dbReference type="PANTHER" id="PTHR48056:SF73">
    <property type="entry name" value="LRR RECEPTOR-LIKE SERINE_THREONINE-PROTEIN KINASE EFR"/>
    <property type="match status" value="1"/>
</dbReference>
<comment type="catalytic activity">
    <reaction evidence="21">
        <text>L-threonyl-[protein] + ATP = O-phospho-L-threonyl-[protein] + ADP + H(+)</text>
        <dbReference type="Rhea" id="RHEA:46608"/>
        <dbReference type="Rhea" id="RHEA-COMP:11060"/>
        <dbReference type="Rhea" id="RHEA-COMP:11605"/>
        <dbReference type="ChEBI" id="CHEBI:15378"/>
        <dbReference type="ChEBI" id="CHEBI:30013"/>
        <dbReference type="ChEBI" id="CHEBI:30616"/>
        <dbReference type="ChEBI" id="CHEBI:61977"/>
        <dbReference type="ChEBI" id="CHEBI:456216"/>
        <dbReference type="EC" id="2.7.11.1"/>
    </reaction>
</comment>
<keyword evidence="13" id="KW-0677">Repeat</keyword>
<dbReference type="InterPro" id="IPR000719">
    <property type="entry name" value="Prot_kinase_dom"/>
</dbReference>
<dbReference type="PANTHER" id="PTHR48056">
    <property type="entry name" value="LRR RECEPTOR-LIKE SERINE/THREONINE-PROTEIN KINASE-RELATED"/>
    <property type="match status" value="1"/>
</dbReference>
<name>A0A5J5AWN4_9ASTE</name>
<organism evidence="27 28">
    <name type="scientific">Nyssa sinensis</name>
    <dbReference type="NCBI Taxonomy" id="561372"/>
    <lineage>
        <taxon>Eukaryota</taxon>
        <taxon>Viridiplantae</taxon>
        <taxon>Streptophyta</taxon>
        <taxon>Embryophyta</taxon>
        <taxon>Tracheophyta</taxon>
        <taxon>Spermatophyta</taxon>
        <taxon>Magnoliopsida</taxon>
        <taxon>eudicotyledons</taxon>
        <taxon>Gunneridae</taxon>
        <taxon>Pentapetalae</taxon>
        <taxon>asterids</taxon>
        <taxon>Cornales</taxon>
        <taxon>Nyssaceae</taxon>
        <taxon>Nyssa</taxon>
    </lineage>
</organism>
<dbReference type="InterPro" id="IPR032675">
    <property type="entry name" value="LRR_dom_sf"/>
</dbReference>
<dbReference type="FunFam" id="3.30.200.20:FF:000661">
    <property type="entry name" value="Serine-threonine protein kinase plant-type"/>
    <property type="match status" value="1"/>
</dbReference>
<sequence>MKLLLGVLVVHSCMVCLAVSFSNFTDQSTLLAFKHEIKIDPNNILASNWTTTTSFCNWVGVSCSLRRQRVTALNLSYMGLQGTITPFVGNLSFLVSLDLRNNSFHGPLTHEIGRLGRLKELILDDNRMEGIIPPTLYHCQKLEFLSLLRNGFDGGISEELGTLSKLRILLLGSNNFMGSIPWTIFNISSLQVIYLTDNSFSGSLPTDICRLLPRLERLSLSKNYVGGQIPSSLSNCSELTKLSLSYNRFEGSIPRDIGSLRKLEILFLGGNNFEGTVIPPSIGNISSLLQLAIERSHIRGQIPPELARLSNLRFLSFNQNNLTGVIPNQVFNISSLQVIDLVFNSLDGNLPATTSFCLPNLKTLLLGDNRLGGNIPSYLSNSSKLSVLSLEYNFFTGPIPTSLGNLQLLKSLILARNHLTTENGSSELSFLTALTQCRSLEFLSFEKNPLDGILPNSIGNLSSSLQTFEAFGCQIRGPIPREIGSLKNLNLVRLSGNNVNGSIPSSIGGLESLQRLFLDGNNLVGLIPDEICHLLKLGDLFLQGNNLVGPIPACIGSLISLQRLFLSSNNLNSSIPLSLWTLENMLFLNLSTNSLGGHLPSEMRSLNVMVSMDLSWNHIEGNIPQIISSFKSLVSLNLSGNSLQGSIPESFGELVGLEFMDLSNNNISGTIPQSLEKLPYLKYLNLSYNKLSGEIPNKGPFVNFTAESFKGNEALCAQSILKIPICKVRNTKKMQTKQFFLKYILPVIASIVIIVALIYMLIKNRRSRGKTQNLVDLTPKVEHKMISYHELCHATNNFCDANFLGVGSFSTVYKGVLSDGTLIAAKILNLELDGAFRSFDAECKVLRNVRHRNLVKVISSCSNLELRALVLQYMSNGSLEKWLYSHNYCLDLFQRVSIMFDVGLALEYLHHGQSEPVVHCDLKPNNVLLDEEMVAHVGDFGIAKFLSQNKSETQTKTLGTIGYIAPEYGSEGRVSAKGDIYSYGIMLLEMFTRKKPVDEMFTGELSLREWVSTASLSNKIMEIVDGGLLTAGGTTATEDIILAMMELGLECSKKLPEERSDIKEVVVKLNKLKLQLLHNQDN</sequence>
<feature type="chain" id="PRO_5023937597" description="non-specific serine/threonine protein kinase" evidence="25">
    <location>
        <begin position="19"/>
        <end position="1082"/>
    </location>
</feature>
<dbReference type="SUPFAM" id="SSF56112">
    <property type="entry name" value="Protein kinase-like (PK-like)"/>
    <property type="match status" value="1"/>
</dbReference>
<keyword evidence="12 25" id="KW-0732">Signal</keyword>
<dbReference type="SMART" id="SM00369">
    <property type="entry name" value="LRR_TYP"/>
    <property type="match status" value="10"/>
</dbReference>
<dbReference type="Gene3D" id="3.80.10.10">
    <property type="entry name" value="Ribonuclease Inhibitor"/>
    <property type="match status" value="4"/>
</dbReference>
<evidence type="ECO:0000256" key="4">
    <source>
        <dbReference type="ARBA" id="ARBA00009592"/>
    </source>
</evidence>
<evidence type="ECO:0000256" key="7">
    <source>
        <dbReference type="ARBA" id="ARBA00022527"/>
    </source>
</evidence>
<keyword evidence="14 23" id="KW-0547">Nucleotide-binding</keyword>
<gene>
    <name evidence="27" type="ORF">F0562_030528</name>
</gene>
<evidence type="ECO:0000313" key="27">
    <source>
        <dbReference type="EMBL" id="KAA8535525.1"/>
    </source>
</evidence>
<feature type="signal peptide" evidence="25">
    <location>
        <begin position="1"/>
        <end position="18"/>
    </location>
</feature>
<evidence type="ECO:0000256" key="23">
    <source>
        <dbReference type="PROSITE-ProRule" id="PRU10141"/>
    </source>
</evidence>